<dbReference type="AlphaFoldDB" id="A0A1M5YVT1"/>
<dbReference type="Proteomes" id="UP000189796">
    <property type="component" value="Chromosome I"/>
</dbReference>
<sequence length="38" mass="4548">MLQTQVNQKARMELAERAVAIKLRKEPVIRKDCRRDRP</sequence>
<dbReference type="EMBL" id="LT670817">
    <property type="protein sequence ID" value="SHI16085.1"/>
    <property type="molecule type" value="Genomic_DNA"/>
</dbReference>
<organism evidence="1 2">
    <name type="scientific">Bradyrhizobium erythrophlei</name>
    <dbReference type="NCBI Taxonomy" id="1437360"/>
    <lineage>
        <taxon>Bacteria</taxon>
        <taxon>Pseudomonadati</taxon>
        <taxon>Pseudomonadota</taxon>
        <taxon>Alphaproteobacteria</taxon>
        <taxon>Hyphomicrobiales</taxon>
        <taxon>Nitrobacteraceae</taxon>
        <taxon>Bradyrhizobium</taxon>
    </lineage>
</organism>
<name>A0A1M5YVT1_9BRAD</name>
<accession>A0A1M5YVT1</accession>
<evidence type="ECO:0000313" key="1">
    <source>
        <dbReference type="EMBL" id="SHI16085.1"/>
    </source>
</evidence>
<gene>
    <name evidence="1" type="ORF">SAMN05443248_8855</name>
</gene>
<reference evidence="1 2" key="1">
    <citation type="submission" date="2016-11" db="EMBL/GenBank/DDBJ databases">
        <authorList>
            <person name="Jaros S."/>
            <person name="Januszkiewicz K."/>
            <person name="Wedrychowicz H."/>
        </authorList>
    </citation>
    <scope>NUCLEOTIDE SEQUENCE [LARGE SCALE GENOMIC DNA]</scope>
    <source>
        <strain evidence="1 2">GAS138</strain>
    </source>
</reference>
<proteinExistence type="predicted"/>
<protein>
    <submittedName>
        <fullName evidence="1">Uncharacterized protein</fullName>
    </submittedName>
</protein>
<evidence type="ECO:0000313" key="2">
    <source>
        <dbReference type="Proteomes" id="UP000189796"/>
    </source>
</evidence>